<accession>A0A090RZB6</accession>
<keyword evidence="2" id="KW-1185">Reference proteome</keyword>
<comment type="caution">
    <text evidence="1">The sequence shown here is derived from an EMBL/GenBank/DDBJ whole genome shotgun (WGS) entry which is preliminary data.</text>
</comment>
<name>A0A090RZB6_9VIBR</name>
<sequence length="43" mass="4618">METQVSLNHTNLSPKNKVMAILDRVSQLDTIVAASLLAVIVAL</sequence>
<evidence type="ECO:0000313" key="2">
    <source>
        <dbReference type="Proteomes" id="UP000029228"/>
    </source>
</evidence>
<dbReference type="STRING" id="990268.JCM19235_3628"/>
<gene>
    <name evidence="1" type="ORF">JCM19235_3628</name>
</gene>
<reference evidence="1 2" key="1">
    <citation type="submission" date="2014-09" db="EMBL/GenBank/DDBJ databases">
        <title>Vibrio maritimus JCM 19235. (C45) whole genome shotgun sequence.</title>
        <authorList>
            <person name="Sawabe T."/>
            <person name="Meirelles P."/>
            <person name="Nakanishi M."/>
            <person name="Sayaka M."/>
            <person name="Hattori M."/>
            <person name="Ohkuma M."/>
        </authorList>
    </citation>
    <scope>NUCLEOTIDE SEQUENCE [LARGE SCALE GENOMIC DNA]</scope>
    <source>
        <strain evidence="2">JCM19235</strain>
    </source>
</reference>
<protein>
    <submittedName>
        <fullName evidence="1">Uncharacterized protein</fullName>
    </submittedName>
</protein>
<organism evidence="1 2">
    <name type="scientific">Vibrio maritimus</name>
    <dbReference type="NCBI Taxonomy" id="990268"/>
    <lineage>
        <taxon>Bacteria</taxon>
        <taxon>Pseudomonadati</taxon>
        <taxon>Pseudomonadota</taxon>
        <taxon>Gammaproteobacteria</taxon>
        <taxon>Vibrionales</taxon>
        <taxon>Vibrionaceae</taxon>
        <taxon>Vibrio</taxon>
    </lineage>
</organism>
<dbReference type="Proteomes" id="UP000029228">
    <property type="component" value="Unassembled WGS sequence"/>
</dbReference>
<proteinExistence type="predicted"/>
<evidence type="ECO:0000313" key="1">
    <source>
        <dbReference type="EMBL" id="GAL20626.1"/>
    </source>
</evidence>
<dbReference type="AlphaFoldDB" id="A0A090RZB6"/>
<dbReference type="EMBL" id="BBMR01000006">
    <property type="protein sequence ID" value="GAL20626.1"/>
    <property type="molecule type" value="Genomic_DNA"/>
</dbReference>